<dbReference type="RefSeq" id="WP_023579500.1">
    <property type="nucleotide sequence ID" value="NZ_AVGG01000007.1"/>
</dbReference>
<dbReference type="SUPFAM" id="SSF52743">
    <property type="entry name" value="Subtilisin-like"/>
    <property type="match status" value="1"/>
</dbReference>
<evidence type="ECO:0000256" key="5">
    <source>
        <dbReference type="PROSITE-ProRule" id="PRU01240"/>
    </source>
</evidence>
<dbReference type="PRINTS" id="PR00723">
    <property type="entry name" value="SUBTILISIN"/>
</dbReference>
<keyword evidence="8" id="KW-1185">Reference proteome</keyword>
<dbReference type="GO" id="GO:0004252">
    <property type="term" value="F:serine-type endopeptidase activity"/>
    <property type="evidence" value="ECO:0007669"/>
    <property type="project" value="UniProtKB-UniRule"/>
</dbReference>
<dbReference type="OrthoDB" id="1100338at2"/>
<dbReference type="GO" id="GO:0006508">
    <property type="term" value="P:proteolysis"/>
    <property type="evidence" value="ECO:0007669"/>
    <property type="project" value="UniProtKB-KW"/>
</dbReference>
<dbReference type="PROSITE" id="PS51892">
    <property type="entry name" value="SUBTILASE"/>
    <property type="match status" value="1"/>
</dbReference>
<dbReference type="PANTHER" id="PTHR43806">
    <property type="entry name" value="PEPTIDASE S8"/>
    <property type="match status" value="1"/>
</dbReference>
<evidence type="ECO:0000259" key="6">
    <source>
        <dbReference type="Pfam" id="PF00082"/>
    </source>
</evidence>
<evidence type="ECO:0000256" key="1">
    <source>
        <dbReference type="ARBA" id="ARBA00011073"/>
    </source>
</evidence>
<evidence type="ECO:0000256" key="4">
    <source>
        <dbReference type="ARBA" id="ARBA00022825"/>
    </source>
</evidence>
<dbReference type="CDD" id="cd04847">
    <property type="entry name" value="Peptidases_S8_Subtilisin_like_2"/>
    <property type="match status" value="1"/>
</dbReference>
<dbReference type="InterPro" id="IPR015500">
    <property type="entry name" value="Peptidase_S8_subtilisin-rel"/>
</dbReference>
<dbReference type="Proteomes" id="UP000018004">
    <property type="component" value="Unassembled WGS sequence"/>
</dbReference>
<proteinExistence type="inferred from homology"/>
<dbReference type="InterPro" id="IPR023827">
    <property type="entry name" value="Peptidase_S8_Asp-AS"/>
</dbReference>
<organism evidence="7 8">
    <name type="scientific">Flavobacterium limnosediminis JC2902</name>
    <dbReference type="NCBI Taxonomy" id="1341181"/>
    <lineage>
        <taxon>Bacteria</taxon>
        <taxon>Pseudomonadati</taxon>
        <taxon>Bacteroidota</taxon>
        <taxon>Flavobacteriia</taxon>
        <taxon>Flavobacteriales</taxon>
        <taxon>Flavobacteriaceae</taxon>
        <taxon>Flavobacterium</taxon>
    </lineage>
</organism>
<gene>
    <name evidence="7" type="ORF">FLJC2902T_18970</name>
</gene>
<sequence length="842" mass="95496">MADFPHLKLPFKIEGRPKPKIGGARNPEAVAITDANKKNRQVHGQYLKDSAKGLIKNWVNLKESKKNEGIKIPNENDIPIFLKIDTEVFDIDNFKLWGIELISEENNGYIIGASTDNLESFIENVESFINETGQRKDKAAQIWELISDDSWRINQLLQGEINLIWADIEPDVVYTVQLGVSCYIPNKKEYPIRDNFDSEVKFQEKVAEFKAYETNLRIERDNKQIVRENEIEEYVNTYSGELHDIWDNETDAIHFKISICGNGLKDIVQTYQYVYEVKLEPSFNIVSKSNSLPDEYDIQIVAPDGNASRVCVIDSGIQENHRLIELSIDHKSSRSYVNGEASVADYVKQSGHGTKVAGAVLYPVNIPKTGEVKLESIIQNARILDKNNQIATNKFEPSLMAQIVSDYSETRIFNLSVSEDISYQGTHMPALAASLDKLIHENDILFIVAAGNLYTSSNHPFNKGIKEHLSSGKNYPSYLNEDESKLANPGVSYFSITVGSIAKENFEDDDYKSIAGRDYISPFSRTGLGMWGCIKPDVVEFGGDLVKNKNSVEMISHEVTSPELVNSTYHGANAVGKDSYGTSFSTPKVSYIASRLQTEHPMESAQMYRALIIQSARLPEHCFYNPTQNDFRYYGYGIPDTNRALNNSQSRITFIQNGKVGPRKADMYHIKVPNEIKGEGKEFRILVEVTLAFTAKTRLTRKGSHSYLSNWLEWQSSKYNESFNSFRNRTLDYLEEDGTPGEIDQGTDAIKWILRENPKWSNNGINRNNSTVQKSWAIIEPQQFAEEFSLAIIGHFGWDKNIENETNYAFCVSFEVLDAEMNIYELLAQAQVEIEPEQELEI</sequence>
<evidence type="ECO:0000313" key="7">
    <source>
        <dbReference type="EMBL" id="ESU28525.1"/>
    </source>
</evidence>
<dbReference type="InterPro" id="IPR000209">
    <property type="entry name" value="Peptidase_S8/S53_dom"/>
</dbReference>
<dbReference type="InterPro" id="IPR034074">
    <property type="entry name" value="Y4bN_pept_dom"/>
</dbReference>
<feature type="active site" description="Charge relay system" evidence="5">
    <location>
        <position position="314"/>
    </location>
</feature>
<dbReference type="STRING" id="1341181.FLJC2902T_18970"/>
<name>V6SVR7_9FLAO</name>
<reference evidence="7 8" key="1">
    <citation type="submission" date="2013-08" db="EMBL/GenBank/DDBJ databases">
        <title>Flavobacterium limnosediminis JC2902 genome sequencing.</title>
        <authorList>
            <person name="Lee K."/>
            <person name="Yi H."/>
            <person name="Park S."/>
            <person name="Chun J."/>
        </authorList>
    </citation>
    <scope>NUCLEOTIDE SEQUENCE [LARGE SCALE GENOMIC DNA]</scope>
    <source>
        <strain evidence="7 8">JC2902</strain>
    </source>
</reference>
<keyword evidence="3 5" id="KW-0378">Hydrolase</keyword>
<feature type="active site" description="Charge relay system" evidence="5">
    <location>
        <position position="352"/>
    </location>
</feature>
<evidence type="ECO:0000313" key="8">
    <source>
        <dbReference type="Proteomes" id="UP000018004"/>
    </source>
</evidence>
<keyword evidence="4 5" id="KW-0720">Serine protease</keyword>
<dbReference type="PATRIC" id="fig|1341181.4.peg.1865"/>
<comment type="similarity">
    <text evidence="1 5">Belongs to the peptidase S8 family.</text>
</comment>
<dbReference type="Pfam" id="PF00082">
    <property type="entry name" value="Peptidase_S8"/>
    <property type="match status" value="1"/>
</dbReference>
<dbReference type="EMBL" id="AVGG01000007">
    <property type="protein sequence ID" value="ESU28525.1"/>
    <property type="molecule type" value="Genomic_DNA"/>
</dbReference>
<protein>
    <recommendedName>
        <fullName evidence="6">Peptidase S8/S53 domain-containing protein</fullName>
    </recommendedName>
</protein>
<dbReference type="AlphaFoldDB" id="V6SVR7"/>
<dbReference type="PROSITE" id="PS00136">
    <property type="entry name" value="SUBTILASE_ASP"/>
    <property type="match status" value="1"/>
</dbReference>
<dbReference type="Gene3D" id="3.40.50.200">
    <property type="entry name" value="Peptidase S8/S53 domain"/>
    <property type="match status" value="1"/>
</dbReference>
<dbReference type="eggNOG" id="COG1404">
    <property type="taxonomic scope" value="Bacteria"/>
</dbReference>
<feature type="active site" description="Charge relay system" evidence="5">
    <location>
        <position position="583"/>
    </location>
</feature>
<keyword evidence="2 5" id="KW-0645">Protease</keyword>
<feature type="domain" description="Peptidase S8/S53" evidence="6">
    <location>
        <begin position="306"/>
        <end position="637"/>
    </location>
</feature>
<accession>V6SVR7</accession>
<comment type="caution">
    <text evidence="7">The sequence shown here is derived from an EMBL/GenBank/DDBJ whole genome shotgun (WGS) entry which is preliminary data.</text>
</comment>
<dbReference type="PANTHER" id="PTHR43806:SF11">
    <property type="entry name" value="CEREVISIN-RELATED"/>
    <property type="match status" value="1"/>
</dbReference>
<evidence type="ECO:0000256" key="2">
    <source>
        <dbReference type="ARBA" id="ARBA00022670"/>
    </source>
</evidence>
<dbReference type="InterPro" id="IPR050131">
    <property type="entry name" value="Peptidase_S8_subtilisin-like"/>
</dbReference>
<dbReference type="InterPro" id="IPR036852">
    <property type="entry name" value="Peptidase_S8/S53_dom_sf"/>
</dbReference>
<evidence type="ECO:0000256" key="3">
    <source>
        <dbReference type="ARBA" id="ARBA00022801"/>
    </source>
</evidence>